<comment type="catalytic activity">
    <reaction evidence="1">
        <text>ATP + protein L-histidine = ADP + protein N-phospho-L-histidine.</text>
        <dbReference type="EC" id="2.7.13.3"/>
    </reaction>
</comment>
<dbReference type="RefSeq" id="WP_060926606.1">
    <property type="nucleotide sequence ID" value="NZ_FNSQ01000005.1"/>
</dbReference>
<evidence type="ECO:0000259" key="11">
    <source>
        <dbReference type="Pfam" id="PF23539"/>
    </source>
</evidence>
<dbReference type="GO" id="GO:0000155">
    <property type="term" value="F:phosphorelay sensor kinase activity"/>
    <property type="evidence" value="ECO:0007669"/>
    <property type="project" value="InterPro"/>
</dbReference>
<feature type="domain" description="DUF7134" evidence="11">
    <location>
        <begin position="26"/>
        <end position="170"/>
    </location>
</feature>
<evidence type="ECO:0000256" key="6">
    <source>
        <dbReference type="ARBA" id="ARBA00022777"/>
    </source>
</evidence>
<dbReference type="GO" id="GO:0016020">
    <property type="term" value="C:membrane"/>
    <property type="evidence" value="ECO:0007669"/>
    <property type="project" value="InterPro"/>
</dbReference>
<keyword evidence="9" id="KW-0472">Membrane</keyword>
<evidence type="ECO:0000313" key="12">
    <source>
        <dbReference type="EMBL" id="SEB52752.1"/>
    </source>
</evidence>
<evidence type="ECO:0000256" key="1">
    <source>
        <dbReference type="ARBA" id="ARBA00000085"/>
    </source>
</evidence>
<evidence type="ECO:0000256" key="3">
    <source>
        <dbReference type="ARBA" id="ARBA00022553"/>
    </source>
</evidence>
<dbReference type="Gene3D" id="3.30.565.10">
    <property type="entry name" value="Histidine kinase-like ATPase, C-terminal domain"/>
    <property type="match status" value="1"/>
</dbReference>
<dbReference type="Pfam" id="PF07730">
    <property type="entry name" value="HisKA_3"/>
    <property type="match status" value="1"/>
</dbReference>
<dbReference type="PANTHER" id="PTHR24421">
    <property type="entry name" value="NITRATE/NITRITE SENSOR PROTEIN NARX-RELATED"/>
    <property type="match status" value="1"/>
</dbReference>
<evidence type="ECO:0000256" key="9">
    <source>
        <dbReference type="SAM" id="Phobius"/>
    </source>
</evidence>
<gene>
    <name evidence="12" type="ORF">SAMN04489807_1194</name>
</gene>
<evidence type="ECO:0000313" key="13">
    <source>
        <dbReference type="Proteomes" id="UP000183750"/>
    </source>
</evidence>
<keyword evidence="8" id="KW-0902">Two-component regulatory system</keyword>
<dbReference type="InterPro" id="IPR036890">
    <property type="entry name" value="HATPase_C_sf"/>
</dbReference>
<dbReference type="EC" id="2.7.13.3" evidence="2"/>
<dbReference type="InterPro" id="IPR050482">
    <property type="entry name" value="Sensor_HK_TwoCompSys"/>
</dbReference>
<dbReference type="Proteomes" id="UP000183750">
    <property type="component" value="Unassembled WGS sequence"/>
</dbReference>
<name>A0A1H4K4C0_9MICO</name>
<evidence type="ECO:0000256" key="4">
    <source>
        <dbReference type="ARBA" id="ARBA00022679"/>
    </source>
</evidence>
<evidence type="ECO:0000259" key="10">
    <source>
        <dbReference type="Pfam" id="PF07730"/>
    </source>
</evidence>
<reference evidence="13" key="1">
    <citation type="submission" date="2016-10" db="EMBL/GenBank/DDBJ databases">
        <authorList>
            <person name="Varghese N."/>
            <person name="Submissions S."/>
        </authorList>
    </citation>
    <scope>NUCLEOTIDE SEQUENCE [LARGE SCALE GENOMIC DNA]</scope>
    <source>
        <strain evidence="13">DSM 16089</strain>
    </source>
</reference>
<keyword evidence="13" id="KW-1185">Reference proteome</keyword>
<evidence type="ECO:0000256" key="5">
    <source>
        <dbReference type="ARBA" id="ARBA00022741"/>
    </source>
</evidence>
<feature type="transmembrane region" description="Helical" evidence="9">
    <location>
        <begin position="131"/>
        <end position="153"/>
    </location>
</feature>
<feature type="transmembrane region" description="Helical" evidence="9">
    <location>
        <begin position="91"/>
        <end position="111"/>
    </location>
</feature>
<dbReference type="CDD" id="cd16917">
    <property type="entry name" value="HATPase_UhpB-NarQ-NarX-like"/>
    <property type="match status" value="1"/>
</dbReference>
<dbReference type="AlphaFoldDB" id="A0A1H4K4C0"/>
<feature type="transmembrane region" description="Helical" evidence="9">
    <location>
        <begin position="160"/>
        <end position="180"/>
    </location>
</feature>
<feature type="transmembrane region" description="Helical" evidence="9">
    <location>
        <begin position="35"/>
        <end position="56"/>
    </location>
</feature>
<dbReference type="GO" id="GO:0046983">
    <property type="term" value="F:protein dimerization activity"/>
    <property type="evidence" value="ECO:0007669"/>
    <property type="project" value="InterPro"/>
</dbReference>
<keyword evidence="6 12" id="KW-0418">Kinase</keyword>
<keyword evidence="5" id="KW-0547">Nucleotide-binding</keyword>
<feature type="transmembrane region" description="Helical" evidence="9">
    <location>
        <begin position="62"/>
        <end position="84"/>
    </location>
</feature>
<accession>A0A1H4K4C0</accession>
<evidence type="ECO:0000256" key="7">
    <source>
        <dbReference type="ARBA" id="ARBA00022840"/>
    </source>
</evidence>
<keyword evidence="3" id="KW-0597">Phosphoprotein</keyword>
<dbReference type="EMBL" id="FNSQ01000005">
    <property type="protein sequence ID" value="SEB52752.1"/>
    <property type="molecule type" value="Genomic_DNA"/>
</dbReference>
<keyword evidence="7" id="KW-0067">ATP-binding</keyword>
<keyword evidence="9" id="KW-1133">Transmembrane helix</keyword>
<sequence>MSRTRSRSPSVREDEGLRLPRPPGVLRRFWARHPVVADVLIALVCLLLSLVPAGTITRDLPAPIAIGLSILTPAAVLAACATLLWRRTRPLVPFVAAFLLEAGFLFALAPIGSPLMLVTCYSLAVYRSSRAAWTGFGIGVASLAAFGGLLTLTGVITLQVAANAVLMSVVLGLIGTLIGVNVGGRKRYLAAVIDRSRQLLVERDQQAQLAAADERARIAREMHDIVSHSLTVIVALSEGAAATPDREQARAAASSAAETARSALTEMRAMLGVLRADDSPLPLAPLEPTPPQETVAQAQRAGYPVTLSVVGGAALAPTVAHAVGRIVQEGVTNAMRHAPSATSIAVQLAYSEESVTVEIVNDGARPTVGSSGFGLRGLAERAAHAGGTITSLPIEDGRWMLRAELPTRTPDPVDEPKERP</sequence>
<dbReference type="Pfam" id="PF23539">
    <property type="entry name" value="DUF7134"/>
    <property type="match status" value="1"/>
</dbReference>
<proteinExistence type="predicted"/>
<protein>
    <recommendedName>
        <fullName evidence="2">histidine kinase</fullName>
        <ecNumber evidence="2">2.7.13.3</ecNumber>
    </recommendedName>
</protein>
<dbReference type="PANTHER" id="PTHR24421:SF10">
    <property type="entry name" value="NITRATE_NITRITE SENSOR PROTEIN NARQ"/>
    <property type="match status" value="1"/>
</dbReference>
<keyword evidence="4" id="KW-0808">Transferase</keyword>
<feature type="domain" description="Signal transduction histidine kinase subgroup 3 dimerisation and phosphoacceptor" evidence="10">
    <location>
        <begin position="214"/>
        <end position="277"/>
    </location>
</feature>
<dbReference type="InterPro" id="IPR011712">
    <property type="entry name" value="Sig_transdc_His_kin_sub3_dim/P"/>
</dbReference>
<evidence type="ECO:0000256" key="2">
    <source>
        <dbReference type="ARBA" id="ARBA00012438"/>
    </source>
</evidence>
<dbReference type="OrthoDB" id="227596at2"/>
<dbReference type="SUPFAM" id="SSF55874">
    <property type="entry name" value="ATPase domain of HSP90 chaperone/DNA topoisomerase II/histidine kinase"/>
    <property type="match status" value="1"/>
</dbReference>
<evidence type="ECO:0000256" key="8">
    <source>
        <dbReference type="ARBA" id="ARBA00023012"/>
    </source>
</evidence>
<dbReference type="Gene3D" id="1.20.5.1930">
    <property type="match status" value="1"/>
</dbReference>
<keyword evidence="9" id="KW-0812">Transmembrane</keyword>
<organism evidence="12 13">
    <name type="scientific">Microbacterium hydrocarbonoxydans</name>
    <dbReference type="NCBI Taxonomy" id="273678"/>
    <lineage>
        <taxon>Bacteria</taxon>
        <taxon>Bacillati</taxon>
        <taxon>Actinomycetota</taxon>
        <taxon>Actinomycetes</taxon>
        <taxon>Micrococcales</taxon>
        <taxon>Microbacteriaceae</taxon>
        <taxon>Microbacterium</taxon>
    </lineage>
</organism>
<dbReference type="GO" id="GO:0005524">
    <property type="term" value="F:ATP binding"/>
    <property type="evidence" value="ECO:0007669"/>
    <property type="project" value="UniProtKB-KW"/>
</dbReference>
<dbReference type="InterPro" id="IPR055558">
    <property type="entry name" value="DUF7134"/>
</dbReference>